<evidence type="ECO:0000256" key="1">
    <source>
        <dbReference type="SAM" id="MobiDB-lite"/>
    </source>
</evidence>
<dbReference type="Gene3D" id="3.30.460.10">
    <property type="entry name" value="Beta Polymerase, domain 2"/>
    <property type="match status" value="1"/>
</dbReference>
<reference evidence="3" key="1">
    <citation type="submission" date="2015-07" db="EMBL/GenBank/DDBJ databases">
        <title>Complete genome sequence and phylogenetic analysis of Limnochorda pilosa.</title>
        <authorList>
            <person name="Watanabe M."/>
            <person name="Kojima H."/>
            <person name="Fukui M."/>
        </authorList>
    </citation>
    <scope>NUCLEOTIDE SEQUENCE [LARGE SCALE GENOMIC DNA]</scope>
    <source>
        <strain evidence="3">HC45</strain>
    </source>
</reference>
<dbReference type="AlphaFoldDB" id="A0A0K2SM60"/>
<accession>A0A0K2SM60</accession>
<dbReference type="EMBL" id="AP014924">
    <property type="protein sequence ID" value="BAS28190.1"/>
    <property type="molecule type" value="Genomic_DNA"/>
</dbReference>
<dbReference type="KEGG" id="lpil:LIP_2349"/>
<evidence type="ECO:0000313" key="3">
    <source>
        <dbReference type="Proteomes" id="UP000065807"/>
    </source>
</evidence>
<reference evidence="3" key="2">
    <citation type="journal article" date="2016" name="Int. J. Syst. Evol. Microbiol.">
        <title>Complete genome sequence and cell structure of Limnochorda pilosa, a Gram-negative spore-former within the phylum Firmicutes.</title>
        <authorList>
            <person name="Watanabe M."/>
            <person name="Kojima H."/>
            <person name="Fukui M."/>
        </authorList>
    </citation>
    <scope>NUCLEOTIDE SEQUENCE [LARGE SCALE GENOMIC DNA]</scope>
    <source>
        <strain evidence="3">HC45</strain>
    </source>
</reference>
<dbReference type="InterPro" id="IPR043519">
    <property type="entry name" value="NT_sf"/>
</dbReference>
<gene>
    <name evidence="2" type="ORF">LIP_2349</name>
</gene>
<organism evidence="2 3">
    <name type="scientific">Limnochorda pilosa</name>
    <dbReference type="NCBI Taxonomy" id="1555112"/>
    <lineage>
        <taxon>Bacteria</taxon>
        <taxon>Bacillati</taxon>
        <taxon>Bacillota</taxon>
        <taxon>Limnochordia</taxon>
        <taxon>Limnochordales</taxon>
        <taxon>Limnochordaceae</taxon>
        <taxon>Limnochorda</taxon>
    </lineage>
</organism>
<feature type="compositionally biased region" description="Basic and acidic residues" evidence="1">
    <location>
        <begin position="77"/>
        <end position="88"/>
    </location>
</feature>
<dbReference type="RefSeq" id="WP_068138155.1">
    <property type="nucleotide sequence ID" value="NZ_AP014924.1"/>
</dbReference>
<dbReference type="OrthoDB" id="1682923at2"/>
<name>A0A0K2SM60_LIMPI</name>
<evidence type="ECO:0000313" key="2">
    <source>
        <dbReference type="EMBL" id="BAS28190.1"/>
    </source>
</evidence>
<dbReference type="SUPFAM" id="SSF81301">
    <property type="entry name" value="Nucleotidyltransferase"/>
    <property type="match status" value="1"/>
</dbReference>
<dbReference type="STRING" id="1555112.LIP_2349"/>
<feature type="compositionally biased region" description="Basic and acidic residues" evidence="1">
    <location>
        <begin position="96"/>
        <end position="109"/>
    </location>
</feature>
<keyword evidence="3" id="KW-1185">Reference proteome</keyword>
<proteinExistence type="predicted"/>
<sequence length="109" mass="11943">MDRQPWKERLEHALEQAVAQIVSAYDPDRIILFGSVARGDVHEDQSPHEAFGLEDADDAIRHAGNVLASVKAAMASEHAESTSEHTTAEETPTETTPREEEGATSPEHQ</sequence>
<protein>
    <recommendedName>
        <fullName evidence="4">Polymerase nucleotidyl transferase domain-containing protein</fullName>
    </recommendedName>
</protein>
<evidence type="ECO:0008006" key="4">
    <source>
        <dbReference type="Google" id="ProtNLM"/>
    </source>
</evidence>
<dbReference type="Proteomes" id="UP000065807">
    <property type="component" value="Chromosome"/>
</dbReference>
<feature type="region of interest" description="Disordered" evidence="1">
    <location>
        <begin position="71"/>
        <end position="109"/>
    </location>
</feature>
<dbReference type="CDD" id="cd05403">
    <property type="entry name" value="NT_KNTase_like"/>
    <property type="match status" value="1"/>
</dbReference>